<dbReference type="Pfam" id="PF08840">
    <property type="entry name" value="BAAT_C"/>
    <property type="match status" value="1"/>
</dbReference>
<sequence length="117" mass="13065">MGGSADECVPILEYLSEAFRRRGVTGRDNYEIIIYEGAGHILEPPYGPVCTFAYVNVMDIVMALGGRLKEHAKAQEAAWGRILTFLKKHIGRDVNQGSRRQSDQPTKSKPETTRSKL</sequence>
<dbReference type="GO" id="GO:0006637">
    <property type="term" value="P:acyl-CoA metabolic process"/>
    <property type="evidence" value="ECO:0007669"/>
    <property type="project" value="TreeGrafter"/>
</dbReference>
<feature type="compositionally biased region" description="Basic and acidic residues" evidence="1">
    <location>
        <begin position="100"/>
        <end position="117"/>
    </location>
</feature>
<dbReference type="EnsemblMetazoa" id="XM_038220381.1">
    <property type="protein sequence ID" value="XP_038076309.1"/>
    <property type="gene ID" value="LOC119744451"/>
</dbReference>
<feature type="region of interest" description="Disordered" evidence="1">
    <location>
        <begin position="93"/>
        <end position="117"/>
    </location>
</feature>
<evidence type="ECO:0000256" key="1">
    <source>
        <dbReference type="SAM" id="MobiDB-lite"/>
    </source>
</evidence>
<dbReference type="GO" id="GO:0006631">
    <property type="term" value="P:fatty acid metabolic process"/>
    <property type="evidence" value="ECO:0007669"/>
    <property type="project" value="TreeGrafter"/>
</dbReference>
<reference evidence="3" key="1">
    <citation type="submission" date="2022-11" db="UniProtKB">
        <authorList>
            <consortium name="EnsemblMetazoa"/>
        </authorList>
    </citation>
    <scope>IDENTIFICATION</scope>
</reference>
<dbReference type="InterPro" id="IPR029058">
    <property type="entry name" value="AB_hydrolase_fold"/>
</dbReference>
<name>A0A914BJN0_PATMI</name>
<proteinExistence type="predicted"/>
<protein>
    <recommendedName>
        <fullName evidence="2">BAAT/Acyl-CoA thioester hydrolase C-terminal domain-containing protein</fullName>
    </recommendedName>
</protein>
<evidence type="ECO:0000313" key="3">
    <source>
        <dbReference type="EnsemblMetazoa" id="XP_038076309.1"/>
    </source>
</evidence>
<dbReference type="OrthoDB" id="6347013at2759"/>
<dbReference type="GeneID" id="119744451"/>
<dbReference type="PANTHER" id="PTHR10824">
    <property type="entry name" value="ACYL-COENZYME A THIOESTERASE-RELATED"/>
    <property type="match status" value="1"/>
</dbReference>
<dbReference type="AlphaFoldDB" id="A0A914BJN0"/>
<dbReference type="RefSeq" id="XP_038076309.1">
    <property type="nucleotide sequence ID" value="XM_038220381.1"/>
</dbReference>
<accession>A0A914BJN0</accession>
<feature type="domain" description="BAAT/Acyl-CoA thioester hydrolase C-terminal" evidence="2">
    <location>
        <begin position="3"/>
        <end position="91"/>
    </location>
</feature>
<dbReference type="InterPro" id="IPR014940">
    <property type="entry name" value="BAAT_C"/>
</dbReference>
<dbReference type="Proteomes" id="UP000887568">
    <property type="component" value="Unplaced"/>
</dbReference>
<dbReference type="GO" id="GO:0047617">
    <property type="term" value="F:fatty acyl-CoA hydrolase activity"/>
    <property type="evidence" value="ECO:0007669"/>
    <property type="project" value="TreeGrafter"/>
</dbReference>
<organism evidence="3 4">
    <name type="scientific">Patiria miniata</name>
    <name type="common">Bat star</name>
    <name type="synonym">Asterina miniata</name>
    <dbReference type="NCBI Taxonomy" id="46514"/>
    <lineage>
        <taxon>Eukaryota</taxon>
        <taxon>Metazoa</taxon>
        <taxon>Echinodermata</taxon>
        <taxon>Eleutherozoa</taxon>
        <taxon>Asterozoa</taxon>
        <taxon>Asteroidea</taxon>
        <taxon>Valvatacea</taxon>
        <taxon>Valvatida</taxon>
        <taxon>Asterinidae</taxon>
        <taxon>Patiria</taxon>
    </lineage>
</organism>
<dbReference type="SUPFAM" id="SSF53474">
    <property type="entry name" value="alpha/beta-Hydrolases"/>
    <property type="match status" value="1"/>
</dbReference>
<dbReference type="Gene3D" id="3.40.50.1820">
    <property type="entry name" value="alpha/beta hydrolase"/>
    <property type="match status" value="1"/>
</dbReference>
<evidence type="ECO:0000313" key="4">
    <source>
        <dbReference type="Proteomes" id="UP000887568"/>
    </source>
</evidence>
<dbReference type="PANTHER" id="PTHR10824:SF4">
    <property type="entry name" value="ACYL-COENZYME A THIOESTERASE 1-LIKE"/>
    <property type="match status" value="1"/>
</dbReference>
<evidence type="ECO:0000259" key="2">
    <source>
        <dbReference type="Pfam" id="PF08840"/>
    </source>
</evidence>
<keyword evidence="4" id="KW-1185">Reference proteome</keyword>